<evidence type="ECO:0000313" key="2">
    <source>
        <dbReference type="Proteomes" id="UP000249829"/>
    </source>
</evidence>
<dbReference type="OMA" id="CERDRCY"/>
<dbReference type="Proteomes" id="UP000249829">
    <property type="component" value="Unassembled WGS sequence"/>
</dbReference>
<dbReference type="PANTHER" id="PTHR43173:SF33">
    <property type="entry name" value="ASCUS WALL ENDO-1,3-ALPHA-GLUCANASE-RELATED"/>
    <property type="match status" value="1"/>
</dbReference>
<evidence type="ECO:0008006" key="3">
    <source>
        <dbReference type="Google" id="ProtNLM"/>
    </source>
</evidence>
<dbReference type="InterPro" id="IPR005197">
    <property type="entry name" value="Glyco_hydro_71"/>
</dbReference>
<dbReference type="PANTHER" id="PTHR43173">
    <property type="entry name" value="ABC1 FAMILY PROTEIN"/>
    <property type="match status" value="1"/>
</dbReference>
<evidence type="ECO:0000313" key="1">
    <source>
        <dbReference type="EMBL" id="PYI22785.1"/>
    </source>
</evidence>
<dbReference type="AlphaFoldDB" id="A0A2V5HEL4"/>
<dbReference type="CDD" id="cd11577">
    <property type="entry name" value="GH71"/>
    <property type="match status" value="1"/>
</dbReference>
<sequence>MTLFSFFSSPGRLALLCCSFFIFHYVHAKAVFAHFMVSNTEGYGVTDWESEMTLAIEARIDAFALNIAAAQSVNTDSVANAFLAAENVGFSLFFSFDYAGNGPWAKDDVLDLINSYGLSTAYYHYNSQIFVSTFEGSANAADWVEIKEETGCFFAPDWSSLGAMEAMAQADGVADALFSWAAWPNGPADMDTYTDASYINYLEGKPYMMPVSPWFFTNMPGYDKNWLWRGDDMWFDRWTQALFVNPEFIEIISWNDFGESHYIGPIKSADDPLANQTYTAFDVGLAPYNYALDMPHDGWRAFLPYVIETYKSNISTITQEGLTGWYRLNEAGACASDGGTTGNTASQLQVEYWPYEIVQDKIFYSALLGSDAVVSVSVGGADLGASWTSTPSGNVGIYHGSVSFSGHSGAVIITISRGGTTIATLQGQSISAGCAASSGVENWNAWVGSAMSADTISVTPAYSLGEETCVEGWGDGNFLGLCEQACSWGYCPITACVCSKLGPAPTVPEDTGVQGYPIAGEDASYSGLCSFDCNHGYCPSTACGTVEVALTVPTVSDFAPPACTAGEGTGDFVNLCGFSCAHGFCPIHACNCTATGALDLFAVVNASITAHLTSGVDDYGLCDFACERDRCYDECELGDAWSEEDQLSCINNDPRSWCEVQSPCDYNLTISTMADLNLQSANMADECIPYYMLDVLDSMIDVVVANYTDILTHNDYNETLKYYKRYVENNITSSLASAMEWDPAGPGLAYFDCIIEVEGKNGTAAQCPNLAATDGHASYNVYFEPRNTTAFELWLLADYGIQPSWVRYDGSHDDYNICIGHLNPDCVAWTDNFYRLPRKAAQVNITDPHTVVAQALPHLDGLRENILAAQLQTLVGAWPGFSNNIIQSVSLAVVLLLQAVSSMQEVVTVGKEEKAWKHREMIEEILGAIFLVVPFLGELDAVSDTLADVAEIVAVVGDAAIVANSIYKIVEDPNNNVITILSTLLLVGQRSADEYASMAAARRDISNETIKAFGPVFQKKNTQVENMVKDCVAA</sequence>
<dbReference type="Gene3D" id="3.20.20.80">
    <property type="entry name" value="Glycosidases"/>
    <property type="match status" value="1"/>
</dbReference>
<organism evidence="1 2">
    <name type="scientific">Aspergillus violaceofuscus (strain CBS 115571)</name>
    <dbReference type="NCBI Taxonomy" id="1450538"/>
    <lineage>
        <taxon>Eukaryota</taxon>
        <taxon>Fungi</taxon>
        <taxon>Dikarya</taxon>
        <taxon>Ascomycota</taxon>
        <taxon>Pezizomycotina</taxon>
        <taxon>Eurotiomycetes</taxon>
        <taxon>Eurotiomycetidae</taxon>
        <taxon>Eurotiales</taxon>
        <taxon>Aspergillaceae</taxon>
        <taxon>Aspergillus</taxon>
    </lineage>
</organism>
<name>A0A2V5HEL4_ASPV1</name>
<accession>A0A2V5HEL4</accession>
<dbReference type="GO" id="GO:0051118">
    <property type="term" value="F:glucan endo-1,3-alpha-glucosidase activity"/>
    <property type="evidence" value="ECO:0007669"/>
    <property type="project" value="InterPro"/>
</dbReference>
<reference evidence="1 2" key="1">
    <citation type="submission" date="2018-02" db="EMBL/GenBank/DDBJ databases">
        <title>The genomes of Aspergillus section Nigri reveals drivers in fungal speciation.</title>
        <authorList>
            <consortium name="DOE Joint Genome Institute"/>
            <person name="Vesth T.C."/>
            <person name="Nybo J."/>
            <person name="Theobald S."/>
            <person name="Brandl J."/>
            <person name="Frisvad J.C."/>
            <person name="Nielsen K.F."/>
            <person name="Lyhne E.K."/>
            <person name="Kogle M.E."/>
            <person name="Kuo A."/>
            <person name="Riley R."/>
            <person name="Clum A."/>
            <person name="Nolan M."/>
            <person name="Lipzen A."/>
            <person name="Salamov A."/>
            <person name="Henrissat B."/>
            <person name="Wiebenga A."/>
            <person name="De vries R.P."/>
            <person name="Grigoriev I.V."/>
            <person name="Mortensen U.H."/>
            <person name="Andersen M.R."/>
            <person name="Baker S.E."/>
        </authorList>
    </citation>
    <scope>NUCLEOTIDE SEQUENCE [LARGE SCALE GENOMIC DNA]</scope>
    <source>
        <strain evidence="1 2">CBS 115571</strain>
    </source>
</reference>
<dbReference type="Pfam" id="PF03659">
    <property type="entry name" value="Glyco_hydro_71"/>
    <property type="match status" value="1"/>
</dbReference>
<protein>
    <recommendedName>
        <fullName evidence="3">Alpha-1,3-glucanase/mutanase</fullName>
    </recommendedName>
</protein>
<dbReference type="InterPro" id="IPR051130">
    <property type="entry name" value="Mito_struct-func_regulator"/>
</dbReference>
<keyword evidence="2" id="KW-1185">Reference proteome</keyword>
<dbReference type="EMBL" id="KZ825108">
    <property type="protein sequence ID" value="PYI22785.1"/>
    <property type="molecule type" value="Genomic_DNA"/>
</dbReference>
<proteinExistence type="predicted"/>
<gene>
    <name evidence="1" type="ORF">BO99DRAFT_419573</name>
</gene>